<proteinExistence type="inferred from homology"/>
<keyword evidence="12" id="KW-1185">Reference proteome</keyword>
<name>A0A642UCQ1_DIURU</name>
<keyword evidence="4 10" id="KW-0812">Transmembrane</keyword>
<comment type="similarity">
    <text evidence="2">Belongs to the oligopeptide OPT transporter family.</text>
</comment>
<dbReference type="AlphaFoldDB" id="A0A642UCQ1"/>
<dbReference type="GeneID" id="54784216"/>
<feature type="transmembrane region" description="Helical" evidence="10">
    <location>
        <begin position="617"/>
        <end position="637"/>
    </location>
</feature>
<evidence type="ECO:0000313" key="11">
    <source>
        <dbReference type="EMBL" id="KAA8896825.1"/>
    </source>
</evidence>
<keyword evidence="6" id="KW-0653">Protein transport</keyword>
<keyword evidence="5" id="KW-0571">Peptide transport</keyword>
<feature type="transmembrane region" description="Helical" evidence="10">
    <location>
        <begin position="237"/>
        <end position="255"/>
    </location>
</feature>
<evidence type="ECO:0000256" key="3">
    <source>
        <dbReference type="ARBA" id="ARBA00022448"/>
    </source>
</evidence>
<dbReference type="Proteomes" id="UP000449547">
    <property type="component" value="Unassembled WGS sequence"/>
</dbReference>
<protein>
    <recommendedName>
        <fullName evidence="13">OPT family small oligopeptide transporter</fullName>
    </recommendedName>
</protein>
<dbReference type="EMBL" id="SWFT01000162">
    <property type="protein sequence ID" value="KAA8896825.1"/>
    <property type="molecule type" value="Genomic_DNA"/>
</dbReference>
<evidence type="ECO:0000256" key="7">
    <source>
        <dbReference type="ARBA" id="ARBA00022989"/>
    </source>
</evidence>
<dbReference type="RefSeq" id="XP_034009621.1">
    <property type="nucleotide sequence ID" value="XM_034158561.1"/>
</dbReference>
<feature type="transmembrane region" description="Helical" evidence="10">
    <location>
        <begin position="736"/>
        <end position="753"/>
    </location>
</feature>
<evidence type="ECO:0000256" key="8">
    <source>
        <dbReference type="ARBA" id="ARBA00023136"/>
    </source>
</evidence>
<feature type="transmembrane region" description="Helical" evidence="10">
    <location>
        <begin position="559"/>
        <end position="581"/>
    </location>
</feature>
<feature type="transmembrane region" description="Helical" evidence="10">
    <location>
        <begin position="813"/>
        <end position="834"/>
    </location>
</feature>
<evidence type="ECO:0000256" key="1">
    <source>
        <dbReference type="ARBA" id="ARBA00004141"/>
    </source>
</evidence>
<feature type="transmembrane region" description="Helical" evidence="10">
    <location>
        <begin position="275"/>
        <end position="293"/>
    </location>
</feature>
<dbReference type="NCBIfam" id="TIGR00727">
    <property type="entry name" value="ISP4_OPT"/>
    <property type="match status" value="1"/>
</dbReference>
<reference evidence="11 12" key="1">
    <citation type="submission" date="2019-07" db="EMBL/GenBank/DDBJ databases">
        <title>Genome assembly of two rare yeast pathogens: Diutina rugosa and Trichomonascus ciferrii.</title>
        <authorList>
            <person name="Mixao V."/>
            <person name="Saus E."/>
            <person name="Hansen A."/>
            <person name="Lass-Flor C."/>
            <person name="Gabaldon T."/>
        </authorList>
    </citation>
    <scope>NUCLEOTIDE SEQUENCE [LARGE SCALE GENOMIC DNA]</scope>
    <source>
        <strain evidence="11 12">CBS 613</strain>
    </source>
</reference>
<evidence type="ECO:0000256" key="4">
    <source>
        <dbReference type="ARBA" id="ARBA00022692"/>
    </source>
</evidence>
<evidence type="ECO:0000313" key="12">
    <source>
        <dbReference type="Proteomes" id="UP000449547"/>
    </source>
</evidence>
<feature type="transmembrane region" description="Helical" evidence="10">
    <location>
        <begin position="164"/>
        <end position="184"/>
    </location>
</feature>
<dbReference type="GO" id="GO:0035673">
    <property type="term" value="F:oligopeptide transmembrane transporter activity"/>
    <property type="evidence" value="ECO:0007669"/>
    <property type="project" value="InterPro"/>
</dbReference>
<dbReference type="InterPro" id="IPR004648">
    <property type="entry name" value="Oligpept_transpt"/>
</dbReference>
<evidence type="ECO:0000256" key="2">
    <source>
        <dbReference type="ARBA" id="ARBA00008807"/>
    </source>
</evidence>
<dbReference type="GO" id="GO:0016020">
    <property type="term" value="C:membrane"/>
    <property type="evidence" value="ECO:0007669"/>
    <property type="project" value="UniProtKB-SubCell"/>
</dbReference>
<feature type="transmembrane region" description="Helical" evidence="10">
    <location>
        <begin position="588"/>
        <end position="611"/>
    </location>
</feature>
<dbReference type="GO" id="GO:0015031">
    <property type="term" value="P:protein transport"/>
    <property type="evidence" value="ECO:0007669"/>
    <property type="project" value="UniProtKB-KW"/>
</dbReference>
<accession>A0A642UCQ1</accession>
<dbReference type="OrthoDB" id="9986677at2759"/>
<feature type="transmembrane region" description="Helical" evidence="10">
    <location>
        <begin position="489"/>
        <end position="508"/>
    </location>
</feature>
<feature type="region of interest" description="Disordered" evidence="9">
    <location>
        <begin position="1"/>
        <end position="25"/>
    </location>
</feature>
<evidence type="ECO:0000256" key="9">
    <source>
        <dbReference type="SAM" id="MobiDB-lite"/>
    </source>
</evidence>
<dbReference type="InterPro" id="IPR004813">
    <property type="entry name" value="OPT"/>
</dbReference>
<evidence type="ECO:0000256" key="6">
    <source>
        <dbReference type="ARBA" id="ARBA00022927"/>
    </source>
</evidence>
<sequence>MAESVELRDLGPPSTPADPSEDAKTGFSDRQLRLVLLRLGSLSRAEYYDTSLATADVFQSTSVRYMVDKVRGLSSDHAVAILRDALADHLDDVNFPRDEYQLLQRLLEDKDDDYTHSEKPYLSVTDRDLQIRLEAALIRYHSPYPEVRAITDPYDDPTMPVDTLRAFVIGLGWTVVGSVINNFFVHRMPSIRLSAHTVQLLIMPTGKLWHKYMPDRIVSVGGRRVDLNPGPFSYKELMLATIMYSCSAGTPYAVYNIVVLKLKQYYNSEWVTWHYQLVLALSTQFLGFGFAFLMKKVCVYPAKAIWPTILPTIALNRALIAGDDDTSGPRVVHGWRMSRYHFFFVVAILSFAYNILPQYLFTTLSSFNWPTWFNPESVHLANVTGFHTGLGLNPWPTFDWNVADSASCLTIPFFTYVNQYVGSITAFVCILVVYYTNSKWTGYIPINSNGLFDNKGGRYDITRILDDNSRFSPDKYTAYSPPYYSAANLVLYGAYFCLYPFAILYNFINEWSSVRQSFVHIGRTLKGSFQRKTEDDHGLSNMHDPHCDMMSRYAEVPDWWFVAILVLSTCLAIAGVVFYPVQTPIWGIFFTIAINFVFLIPLTSIASVTGFSFGLNVLVELIVGYAIPHSGLALITLKAYGYNIDSQASNYITDQKLAHYAKLPPKAIFSGQIMSTLVSVVIALIITNWQIAHVPDLCTPTQKDKLSCPGASTYFYSSVQFGSIGPAKVFSGLYPVLKWCFLLGALLVPPCLWFKRRGPPTLARYFNPTVILGGFLVFAPYNLSYFTSGLYLSFVFMYYIKTHYLLWWEKYNYILTSALSAGVAFSAILLFFTFQYNGSEPKWWGNWAHHRGVEGTGGVAWLNATAAPDGYFGLRHGHYP</sequence>
<dbReference type="VEuPathDB" id="FungiDB:DIURU_005565"/>
<dbReference type="Pfam" id="PF03169">
    <property type="entry name" value="OPT"/>
    <property type="match status" value="1"/>
</dbReference>
<dbReference type="NCBIfam" id="TIGR00728">
    <property type="entry name" value="OPT_sfam"/>
    <property type="match status" value="1"/>
</dbReference>
<feature type="transmembrane region" description="Helical" evidence="10">
    <location>
        <begin position="417"/>
        <end position="436"/>
    </location>
</feature>
<dbReference type="PANTHER" id="PTHR22601">
    <property type="entry name" value="ISP4 LIKE PROTEIN"/>
    <property type="match status" value="1"/>
</dbReference>
<comment type="subcellular location">
    <subcellularLocation>
        <location evidence="1">Membrane</location>
        <topology evidence="1">Multi-pass membrane protein</topology>
    </subcellularLocation>
</comment>
<keyword evidence="7 10" id="KW-1133">Transmembrane helix</keyword>
<organism evidence="11 12">
    <name type="scientific">Diutina rugosa</name>
    <name type="common">Yeast</name>
    <name type="synonym">Candida rugosa</name>
    <dbReference type="NCBI Taxonomy" id="5481"/>
    <lineage>
        <taxon>Eukaryota</taxon>
        <taxon>Fungi</taxon>
        <taxon>Dikarya</taxon>
        <taxon>Ascomycota</taxon>
        <taxon>Saccharomycotina</taxon>
        <taxon>Pichiomycetes</taxon>
        <taxon>Debaryomycetaceae</taxon>
        <taxon>Diutina</taxon>
    </lineage>
</organism>
<gene>
    <name evidence="11" type="ORF">DIURU_005565</name>
</gene>
<dbReference type="OMA" id="TETPIWG"/>
<feature type="transmembrane region" description="Helical" evidence="10">
    <location>
        <begin position="340"/>
        <end position="361"/>
    </location>
</feature>
<keyword evidence="3" id="KW-0813">Transport</keyword>
<evidence type="ECO:0000256" key="5">
    <source>
        <dbReference type="ARBA" id="ARBA00022856"/>
    </source>
</evidence>
<evidence type="ECO:0000256" key="10">
    <source>
        <dbReference type="SAM" id="Phobius"/>
    </source>
</evidence>
<comment type="caution">
    <text evidence="11">The sequence shown here is derived from an EMBL/GenBank/DDBJ whole genome shotgun (WGS) entry which is preliminary data.</text>
</comment>
<evidence type="ECO:0008006" key="13">
    <source>
        <dbReference type="Google" id="ProtNLM"/>
    </source>
</evidence>
<feature type="transmembrane region" description="Helical" evidence="10">
    <location>
        <begin position="667"/>
        <end position="686"/>
    </location>
</feature>
<keyword evidence="8 10" id="KW-0472">Membrane</keyword>